<dbReference type="GO" id="GO:0045053">
    <property type="term" value="P:protein retention in Golgi apparatus"/>
    <property type="evidence" value="ECO:0007669"/>
    <property type="project" value="TreeGrafter"/>
</dbReference>
<feature type="domain" description="Intermembrane lipid transfer protein VPS13-like C-terminal" evidence="2">
    <location>
        <begin position="406"/>
        <end position="512"/>
    </location>
</feature>
<evidence type="ECO:0000259" key="2">
    <source>
        <dbReference type="Pfam" id="PF25037"/>
    </source>
</evidence>
<dbReference type="PANTHER" id="PTHR16166:SF93">
    <property type="entry name" value="INTERMEMBRANE LIPID TRANSFER PROTEIN VPS13"/>
    <property type="match status" value="1"/>
</dbReference>
<gene>
    <name evidence="3" type="ORF">RF55_2077</name>
</gene>
<dbReference type="OrthoDB" id="7624995at2759"/>
<keyword evidence="4" id="KW-1185">Reference proteome</keyword>
<dbReference type="EMBL" id="LBMM01000748">
    <property type="protein sequence ID" value="KMQ97580.1"/>
    <property type="molecule type" value="Genomic_DNA"/>
</dbReference>
<dbReference type="Pfam" id="PF25037">
    <property type="entry name" value="VPS13_C"/>
    <property type="match status" value="1"/>
</dbReference>
<dbReference type="PaxDb" id="67767-A0A0J7NYZ5"/>
<evidence type="ECO:0000313" key="4">
    <source>
        <dbReference type="Proteomes" id="UP000036403"/>
    </source>
</evidence>
<dbReference type="PANTHER" id="PTHR16166">
    <property type="entry name" value="VACUOLAR PROTEIN SORTING-ASSOCIATED PROTEIN VPS13"/>
    <property type="match status" value="1"/>
</dbReference>
<name>A0A0J7NYZ5_LASNI</name>
<comment type="caution">
    <text evidence="3">The sequence shown here is derived from an EMBL/GenBank/DDBJ whole genome shotgun (WGS) entry which is preliminary data.</text>
</comment>
<accession>A0A0J7NYZ5</accession>
<dbReference type="InterPro" id="IPR056748">
    <property type="entry name" value="VPS13-like_C"/>
</dbReference>
<sequence length="551" mass="63413">MQMTKPFFGKLRRTYSPGIWLHCRKSTTLRYLQGYVHRIQIDNQLSEAIFPVVLYPSLQKTFVNYVGSRRLKHCLEFSYLKQRKLKKSIYKGICVIVREFNLNLEEAFLCSLINLIPKNPETKHSIAAKLRRDVSNMRVPSFHKINNNGKKRDLIEQIYISPMALRLRLLANADGSNARNFSIMLDYRNILRFIFDYAEKGAFERDAEFRLPSYQRSFIVVDNGRFFSHLFRTYVAQIMEQFHVLVRLATVLGNQYGYNFKSPGSNFCEPDSLLLCGDEAAERLAYEVACELGYATPDGMQASILNSHASHIKVKDINYQNPDVPPLAFLVDHSFATEIDLETSGLITMSTNTIHREESRYFFKTLGKKISVLFKTESSCSKTHSKVIPDIIKRAQEVGHSFVSRVRLPRYINPHFGVELFSTHKAKGAYLLNAISKGHCVQNDFYWGHAALHNDGKYIALVSLQRIYYIEKGNAWGSWNVKWTLETNQLLSPPTIAKNKLILHVTEEKEETSSSMVDWYVESEAADILEWLCRKMNSAMIVNMESSICSK</sequence>
<dbReference type="InterPro" id="IPR026847">
    <property type="entry name" value="VPS13"/>
</dbReference>
<evidence type="ECO:0000313" key="3">
    <source>
        <dbReference type="EMBL" id="KMQ97580.1"/>
    </source>
</evidence>
<protein>
    <submittedName>
        <fullName evidence="3">Vacuolar protein sorting-associated protein 13a</fullName>
    </submittedName>
</protein>
<comment type="similarity">
    <text evidence="1">Belongs to the VPS13 family.</text>
</comment>
<dbReference type="GO" id="GO:0006623">
    <property type="term" value="P:protein targeting to vacuole"/>
    <property type="evidence" value="ECO:0007669"/>
    <property type="project" value="TreeGrafter"/>
</dbReference>
<dbReference type="STRING" id="67767.A0A0J7NYZ5"/>
<reference evidence="3 4" key="1">
    <citation type="submission" date="2015-04" db="EMBL/GenBank/DDBJ databases">
        <title>Lasius niger genome sequencing.</title>
        <authorList>
            <person name="Konorov E.A."/>
            <person name="Nikitin M.A."/>
            <person name="Kirill M.V."/>
            <person name="Chang P."/>
        </authorList>
    </citation>
    <scope>NUCLEOTIDE SEQUENCE [LARGE SCALE GENOMIC DNA]</scope>
    <source>
        <tissue evidence="3">Whole</tissue>
    </source>
</reference>
<dbReference type="Proteomes" id="UP000036403">
    <property type="component" value="Unassembled WGS sequence"/>
</dbReference>
<proteinExistence type="inferred from homology"/>
<dbReference type="AlphaFoldDB" id="A0A0J7NYZ5"/>
<evidence type="ECO:0000256" key="1">
    <source>
        <dbReference type="ARBA" id="ARBA00006545"/>
    </source>
</evidence>
<organism evidence="3 4">
    <name type="scientific">Lasius niger</name>
    <name type="common">Black garden ant</name>
    <dbReference type="NCBI Taxonomy" id="67767"/>
    <lineage>
        <taxon>Eukaryota</taxon>
        <taxon>Metazoa</taxon>
        <taxon>Ecdysozoa</taxon>
        <taxon>Arthropoda</taxon>
        <taxon>Hexapoda</taxon>
        <taxon>Insecta</taxon>
        <taxon>Pterygota</taxon>
        <taxon>Neoptera</taxon>
        <taxon>Endopterygota</taxon>
        <taxon>Hymenoptera</taxon>
        <taxon>Apocrita</taxon>
        <taxon>Aculeata</taxon>
        <taxon>Formicoidea</taxon>
        <taxon>Formicidae</taxon>
        <taxon>Formicinae</taxon>
        <taxon>Lasius</taxon>
        <taxon>Lasius</taxon>
    </lineage>
</organism>